<dbReference type="PROSITE" id="PS00455">
    <property type="entry name" value="AMP_BINDING"/>
    <property type="match status" value="1"/>
</dbReference>
<dbReference type="Proteomes" id="UP000199696">
    <property type="component" value="Unassembled WGS sequence"/>
</dbReference>
<name>A0A1C6UGT0_9ACTN</name>
<dbReference type="Pfam" id="PF00501">
    <property type="entry name" value="AMP-binding"/>
    <property type="match status" value="1"/>
</dbReference>
<sequence length="542" mass="57737">MLIEERLARLATDGRTLVAQLDDSGGVSDVLSYRDGVGAARALADRLRLADTRPVVGVLTGNTPEFVVADLALLLSGAVEVPVPLAFSAEQANSLLREATICLVDEAGRRRLAEWDAGRVLPPGCQVVPVELPDLLSAARQAPPERPWPDSPWRDEQAICKVVHTSGTTSRPKGVRIRGAGLDALLRSLDRVMPANAYARYLSLVPFSLLIEQVAAIYLVICHGGTVVLLPPDEPLIGTSSFAASGVLRYTPAARPTALVATPALAEELADRADRAAELGRPVAPELFGRDEAPLICCGGAPVDVGTLHRLDRHGLFVYEGYGLSENSSTVSWNVPGHRRIGTVGQPLDHVEVRLADDGELLVRSSSLFAGYTGTDPSACLVDDGGWLHTGDLAEIEETGHIRIVGRKKNVIVTSAGRNIAPEWVEAQYATLPFVRASAVVGDGMQTLHGLFLVSETTDDASARRGIAALGAERLSVVEQVSAACVLPASDELYGRYFTVTGRPRRDEIRAAIADGRLPCRPLDSPTDRPASTPTPIDTLGR</sequence>
<dbReference type="STRING" id="227316.GA0070604_2733"/>
<dbReference type="InterPro" id="IPR000873">
    <property type="entry name" value="AMP-dep_synth/lig_dom"/>
</dbReference>
<dbReference type="AlphaFoldDB" id="A0A1C6UGT0"/>
<dbReference type="InterPro" id="IPR042099">
    <property type="entry name" value="ANL_N_sf"/>
</dbReference>
<evidence type="ECO:0000259" key="3">
    <source>
        <dbReference type="Pfam" id="PF00501"/>
    </source>
</evidence>
<dbReference type="Gene3D" id="3.40.50.12780">
    <property type="entry name" value="N-terminal domain of ligase-like"/>
    <property type="match status" value="1"/>
</dbReference>
<evidence type="ECO:0000313" key="4">
    <source>
        <dbReference type="EMBL" id="SCL53246.1"/>
    </source>
</evidence>
<evidence type="ECO:0000313" key="5">
    <source>
        <dbReference type="Proteomes" id="UP000199696"/>
    </source>
</evidence>
<proteinExistence type="inferred from homology"/>
<dbReference type="GO" id="GO:0006631">
    <property type="term" value="P:fatty acid metabolic process"/>
    <property type="evidence" value="ECO:0007669"/>
    <property type="project" value="TreeGrafter"/>
</dbReference>
<reference evidence="5" key="1">
    <citation type="submission" date="2016-06" db="EMBL/GenBank/DDBJ databases">
        <authorList>
            <person name="Varghese N."/>
            <person name="Submissions Spin"/>
        </authorList>
    </citation>
    <scope>NUCLEOTIDE SEQUENCE [LARGE SCALE GENOMIC DNA]</scope>
    <source>
        <strain evidence="5">DSM 44814</strain>
    </source>
</reference>
<comment type="similarity">
    <text evidence="1">Belongs to the ATP-dependent AMP-binding enzyme family.</text>
</comment>
<organism evidence="4 5">
    <name type="scientific">Micromonospora eburnea</name>
    <dbReference type="NCBI Taxonomy" id="227316"/>
    <lineage>
        <taxon>Bacteria</taxon>
        <taxon>Bacillati</taxon>
        <taxon>Actinomycetota</taxon>
        <taxon>Actinomycetes</taxon>
        <taxon>Micromonosporales</taxon>
        <taxon>Micromonosporaceae</taxon>
        <taxon>Micromonospora</taxon>
    </lineage>
</organism>
<feature type="region of interest" description="Disordered" evidence="2">
    <location>
        <begin position="520"/>
        <end position="542"/>
    </location>
</feature>
<dbReference type="SUPFAM" id="SSF56801">
    <property type="entry name" value="Acetyl-CoA synthetase-like"/>
    <property type="match status" value="1"/>
</dbReference>
<dbReference type="InterPro" id="IPR020845">
    <property type="entry name" value="AMP-binding_CS"/>
</dbReference>
<evidence type="ECO:0000256" key="1">
    <source>
        <dbReference type="ARBA" id="ARBA00006432"/>
    </source>
</evidence>
<evidence type="ECO:0000256" key="2">
    <source>
        <dbReference type="SAM" id="MobiDB-lite"/>
    </source>
</evidence>
<feature type="domain" description="AMP-dependent synthetase/ligase" evidence="3">
    <location>
        <begin position="30"/>
        <end position="372"/>
    </location>
</feature>
<dbReference type="PANTHER" id="PTHR43201">
    <property type="entry name" value="ACYL-COA SYNTHETASE"/>
    <property type="match status" value="1"/>
</dbReference>
<accession>A0A1C6UGT0</accession>
<keyword evidence="5" id="KW-1185">Reference proteome</keyword>
<protein>
    <submittedName>
        <fullName evidence="4">Long-chain acyl-CoA synthetase (AMP-forming)</fullName>
    </submittedName>
</protein>
<dbReference type="EMBL" id="FMHY01000002">
    <property type="protein sequence ID" value="SCL53246.1"/>
    <property type="molecule type" value="Genomic_DNA"/>
</dbReference>
<gene>
    <name evidence="4" type="ORF">GA0070604_2733</name>
</gene>
<dbReference type="RefSeq" id="WP_091118286.1">
    <property type="nucleotide sequence ID" value="NZ_FMHY01000002.1"/>
</dbReference>
<dbReference type="GO" id="GO:0031956">
    <property type="term" value="F:medium-chain fatty acid-CoA ligase activity"/>
    <property type="evidence" value="ECO:0007669"/>
    <property type="project" value="TreeGrafter"/>
</dbReference>
<dbReference type="PANTHER" id="PTHR43201:SF8">
    <property type="entry name" value="ACYL-COA SYNTHETASE FAMILY MEMBER 3"/>
    <property type="match status" value="1"/>
</dbReference>
<dbReference type="OrthoDB" id="9803968at2"/>